<dbReference type="PANTHER" id="PTHR33711:SF9">
    <property type="entry name" value="PROTOCATECHUATE 3,4-DIOXYGENASE ALPHA CHAIN"/>
    <property type="match status" value="1"/>
</dbReference>
<dbReference type="InterPro" id="IPR015889">
    <property type="entry name" value="Intradiol_dOase_core"/>
</dbReference>
<dbReference type="Proteomes" id="UP000414233">
    <property type="component" value="Unassembled WGS sequence"/>
</dbReference>
<reference evidence="5 6" key="1">
    <citation type="submission" date="2019-08" db="EMBL/GenBank/DDBJ databases">
        <authorList>
            <person name="Peeters C."/>
        </authorList>
    </citation>
    <scope>NUCLEOTIDE SEQUENCE [LARGE SCALE GENOMIC DNA]</scope>
    <source>
        <strain evidence="5 6">LMG 30175</strain>
    </source>
</reference>
<dbReference type="RefSeq" id="WP_150695782.1">
    <property type="nucleotide sequence ID" value="NZ_CABPRZ010000003.1"/>
</dbReference>
<dbReference type="OrthoDB" id="9805815at2"/>
<dbReference type="NCBIfam" id="TIGR02423">
    <property type="entry name" value="protocat_alph"/>
    <property type="match status" value="1"/>
</dbReference>
<protein>
    <submittedName>
        <fullName evidence="5">Protocatechuate 3,4-dioxygenase</fullName>
    </submittedName>
</protein>
<organism evidence="5 6">
    <name type="scientific">Pandoraea terrae</name>
    <dbReference type="NCBI Taxonomy" id="1537710"/>
    <lineage>
        <taxon>Bacteria</taxon>
        <taxon>Pseudomonadati</taxon>
        <taxon>Pseudomonadota</taxon>
        <taxon>Betaproteobacteria</taxon>
        <taxon>Burkholderiales</taxon>
        <taxon>Burkholderiaceae</taxon>
        <taxon>Pandoraea</taxon>
    </lineage>
</organism>
<dbReference type="CDD" id="cd03463">
    <property type="entry name" value="3_4-PCD_alpha"/>
    <property type="match status" value="1"/>
</dbReference>
<keyword evidence="6" id="KW-1185">Reference proteome</keyword>
<dbReference type="GO" id="GO:0008199">
    <property type="term" value="F:ferric iron binding"/>
    <property type="evidence" value="ECO:0007669"/>
    <property type="project" value="InterPro"/>
</dbReference>
<dbReference type="EMBL" id="CABPRZ010000003">
    <property type="protein sequence ID" value="VVD75955.1"/>
    <property type="molecule type" value="Genomic_DNA"/>
</dbReference>
<dbReference type="InterPro" id="IPR012786">
    <property type="entry name" value="Protocat_dOase_a"/>
</dbReference>
<evidence type="ECO:0000256" key="2">
    <source>
        <dbReference type="ARBA" id="ARBA00022964"/>
    </source>
</evidence>
<dbReference type="GO" id="GO:0018578">
    <property type="term" value="F:protocatechuate 3,4-dioxygenase activity"/>
    <property type="evidence" value="ECO:0007669"/>
    <property type="project" value="InterPro"/>
</dbReference>
<name>A0A5E4SKT4_9BURK</name>
<keyword evidence="3" id="KW-0560">Oxidoreductase</keyword>
<evidence type="ECO:0000313" key="6">
    <source>
        <dbReference type="Proteomes" id="UP000414233"/>
    </source>
</evidence>
<dbReference type="AlphaFoldDB" id="A0A5E4SKT4"/>
<accession>A0A5E4SKT4</accession>
<dbReference type="InterPro" id="IPR050770">
    <property type="entry name" value="Intradiol_RC_Dioxygenase"/>
</dbReference>
<evidence type="ECO:0000256" key="1">
    <source>
        <dbReference type="ARBA" id="ARBA00007825"/>
    </source>
</evidence>
<dbReference type="PROSITE" id="PS00083">
    <property type="entry name" value="INTRADIOL_DIOXYGENAS"/>
    <property type="match status" value="1"/>
</dbReference>
<dbReference type="InterPro" id="IPR000627">
    <property type="entry name" value="Intradiol_dOase_C"/>
</dbReference>
<proteinExistence type="inferred from homology"/>
<keyword evidence="2 5" id="KW-0223">Dioxygenase</keyword>
<dbReference type="PANTHER" id="PTHR33711">
    <property type="entry name" value="DIOXYGENASE, PUTATIVE (AFU_ORTHOLOGUE AFUA_2G02910)-RELATED"/>
    <property type="match status" value="1"/>
</dbReference>
<dbReference type="SUPFAM" id="SSF49482">
    <property type="entry name" value="Aromatic compound dioxygenase"/>
    <property type="match status" value="1"/>
</dbReference>
<feature type="domain" description="Intradiol ring-cleavage dioxygenases" evidence="4">
    <location>
        <begin position="48"/>
        <end position="76"/>
    </location>
</feature>
<evidence type="ECO:0000259" key="4">
    <source>
        <dbReference type="PROSITE" id="PS00083"/>
    </source>
</evidence>
<sequence length="195" mass="21140">MTLKQTPSQTVGPYFAYGLAPEQYRYDLQSVFTPAVATERAAGEAVTLVGQVLDGAGNPVNDALLEVLQADAEGRYVQSAEQAQASGFSGFARCGTGTDPQNRFVIETIKPGAPAAGEAPRIDVILTMRGLLNHLFTRIYFDDEAAANVADPVLESVPAERRHTLIARRETVAGRVVYRFDIRMQGDAETVFFDV</sequence>
<comment type="similarity">
    <text evidence="1">Belongs to the intradiol ring-cleavage dioxygenase family.</text>
</comment>
<dbReference type="Pfam" id="PF00775">
    <property type="entry name" value="Dioxygenase_C"/>
    <property type="match status" value="1"/>
</dbReference>
<gene>
    <name evidence="5" type="ORF">PTE30175_00809</name>
</gene>
<evidence type="ECO:0000256" key="3">
    <source>
        <dbReference type="ARBA" id="ARBA00023002"/>
    </source>
</evidence>
<dbReference type="Gene3D" id="2.60.130.10">
    <property type="entry name" value="Aromatic compound dioxygenase"/>
    <property type="match status" value="1"/>
</dbReference>
<evidence type="ECO:0000313" key="5">
    <source>
        <dbReference type="EMBL" id="VVD75955.1"/>
    </source>
</evidence>